<feature type="transmembrane region" description="Helical" evidence="17">
    <location>
        <begin position="69"/>
        <end position="90"/>
    </location>
</feature>
<dbReference type="GO" id="GO:0004383">
    <property type="term" value="F:guanylate cyclase activity"/>
    <property type="evidence" value="ECO:0007669"/>
    <property type="project" value="UniProtKB-EC"/>
</dbReference>
<keyword evidence="8 17" id="KW-1133">Transmembrane helix</keyword>
<keyword evidence="13 15" id="KW-0456">Lyase</keyword>
<dbReference type="Proteomes" id="UP000054783">
    <property type="component" value="Unassembled WGS sequence"/>
</dbReference>
<keyword evidence="11 20" id="KW-0675">Receptor</keyword>
<dbReference type="CDD" id="cd06373">
    <property type="entry name" value="PBP1_NPR-like"/>
    <property type="match status" value="1"/>
</dbReference>
<keyword evidence="4" id="KW-1003">Cell membrane</keyword>
<dbReference type="GO" id="GO:0001653">
    <property type="term" value="F:peptide receptor activity"/>
    <property type="evidence" value="ECO:0007669"/>
    <property type="project" value="TreeGrafter"/>
</dbReference>
<dbReference type="CDD" id="cd07302">
    <property type="entry name" value="CHD"/>
    <property type="match status" value="1"/>
</dbReference>
<evidence type="ECO:0000256" key="13">
    <source>
        <dbReference type="ARBA" id="ARBA00023239"/>
    </source>
</evidence>
<evidence type="ECO:0000256" key="15">
    <source>
        <dbReference type="RuleBase" id="RU000405"/>
    </source>
</evidence>
<comment type="catalytic activity">
    <reaction evidence="1 16">
        <text>GTP = 3',5'-cyclic GMP + diphosphate</text>
        <dbReference type="Rhea" id="RHEA:13665"/>
        <dbReference type="ChEBI" id="CHEBI:33019"/>
        <dbReference type="ChEBI" id="CHEBI:37565"/>
        <dbReference type="ChEBI" id="CHEBI:57746"/>
        <dbReference type="EC" id="4.6.1.2"/>
    </reaction>
</comment>
<evidence type="ECO:0000256" key="1">
    <source>
        <dbReference type="ARBA" id="ARBA00001436"/>
    </source>
</evidence>
<dbReference type="InterPro" id="IPR028082">
    <property type="entry name" value="Peripla_BP_I"/>
</dbReference>
<keyword evidence="10 17" id="KW-0472">Membrane</keyword>
<evidence type="ECO:0000256" key="6">
    <source>
        <dbReference type="ARBA" id="ARBA00022729"/>
    </source>
</evidence>
<keyword evidence="6" id="KW-0732">Signal</keyword>
<keyword evidence="14 16" id="KW-0141">cGMP biosynthesis</keyword>
<evidence type="ECO:0000256" key="8">
    <source>
        <dbReference type="ARBA" id="ARBA00022989"/>
    </source>
</evidence>
<evidence type="ECO:0000256" key="12">
    <source>
        <dbReference type="ARBA" id="ARBA00023180"/>
    </source>
</evidence>
<dbReference type="SUPFAM" id="SSF53822">
    <property type="entry name" value="Periplasmic binding protein-like I"/>
    <property type="match status" value="1"/>
</dbReference>
<dbReference type="InterPro" id="IPR018297">
    <property type="entry name" value="A/G_cyclase_CS"/>
</dbReference>
<dbReference type="GO" id="GO:0005886">
    <property type="term" value="C:plasma membrane"/>
    <property type="evidence" value="ECO:0007669"/>
    <property type="project" value="UniProtKB-SubCell"/>
</dbReference>
<dbReference type="SMART" id="SM00044">
    <property type="entry name" value="CYCc"/>
    <property type="match status" value="1"/>
</dbReference>
<evidence type="ECO:0000256" key="7">
    <source>
        <dbReference type="ARBA" id="ARBA00022741"/>
    </source>
</evidence>
<evidence type="ECO:0000313" key="21">
    <source>
        <dbReference type="Proteomes" id="UP000054783"/>
    </source>
</evidence>
<dbReference type="SUPFAM" id="SSF56112">
    <property type="entry name" value="Protein kinase-like (PK-like)"/>
    <property type="match status" value="1"/>
</dbReference>
<dbReference type="GO" id="GO:0007168">
    <property type="term" value="P:receptor guanylyl cyclase signaling pathway"/>
    <property type="evidence" value="ECO:0007669"/>
    <property type="project" value="TreeGrafter"/>
</dbReference>
<dbReference type="Gene3D" id="3.30.70.1230">
    <property type="entry name" value="Nucleotide cyclase"/>
    <property type="match status" value="1"/>
</dbReference>
<dbReference type="SUPFAM" id="SSF55073">
    <property type="entry name" value="Nucleotide cyclase"/>
    <property type="match status" value="1"/>
</dbReference>
<dbReference type="InterPro" id="IPR029787">
    <property type="entry name" value="Nucleotide_cyclase"/>
</dbReference>
<dbReference type="PANTHER" id="PTHR11920">
    <property type="entry name" value="GUANYLYL CYCLASE"/>
    <property type="match status" value="1"/>
</dbReference>
<evidence type="ECO:0000256" key="3">
    <source>
        <dbReference type="ARBA" id="ARBA00012202"/>
    </source>
</evidence>
<dbReference type="EMBL" id="JYDQ01000145">
    <property type="protein sequence ID" value="KRY13187.1"/>
    <property type="molecule type" value="Genomic_DNA"/>
</dbReference>
<dbReference type="GO" id="GO:0004016">
    <property type="term" value="F:adenylate cyclase activity"/>
    <property type="evidence" value="ECO:0007669"/>
    <property type="project" value="TreeGrafter"/>
</dbReference>
<dbReference type="InterPro" id="IPR001245">
    <property type="entry name" value="Ser-Thr/Tyr_kinase_cat_dom"/>
</dbReference>
<evidence type="ECO:0000259" key="19">
    <source>
        <dbReference type="PROSITE" id="PS50125"/>
    </source>
</evidence>
<dbReference type="InterPro" id="IPR001054">
    <property type="entry name" value="A/G_cyclase"/>
</dbReference>
<evidence type="ECO:0000256" key="11">
    <source>
        <dbReference type="ARBA" id="ARBA00023170"/>
    </source>
</evidence>
<comment type="subcellular location">
    <subcellularLocation>
        <location evidence="2">Cell membrane</location>
        <topology evidence="2">Single-pass type I membrane protein</topology>
    </subcellularLocation>
</comment>
<feature type="transmembrane region" description="Helical" evidence="17">
    <location>
        <begin position="618"/>
        <end position="640"/>
    </location>
</feature>
<dbReference type="GO" id="GO:0005525">
    <property type="term" value="F:GTP binding"/>
    <property type="evidence" value="ECO:0007669"/>
    <property type="project" value="UniProtKB-KW"/>
</dbReference>
<dbReference type="InterPro" id="IPR011009">
    <property type="entry name" value="Kinase-like_dom_sf"/>
</dbReference>
<dbReference type="PROSITE" id="PS50011">
    <property type="entry name" value="PROTEIN_KINASE_DOM"/>
    <property type="match status" value="1"/>
</dbReference>
<comment type="caution">
    <text evidence="20">The sequence shown here is derived from an EMBL/GenBank/DDBJ whole genome shotgun (WGS) entry which is preliminary data.</text>
</comment>
<keyword evidence="12" id="KW-0325">Glycoprotein</keyword>
<gene>
    <name evidence="20" type="primary">Npr1</name>
    <name evidence="20" type="ORF">T12_3322</name>
</gene>
<dbReference type="GO" id="GO:0005524">
    <property type="term" value="F:ATP binding"/>
    <property type="evidence" value="ECO:0007669"/>
    <property type="project" value="InterPro"/>
</dbReference>
<dbReference type="Gene3D" id="1.10.510.10">
    <property type="entry name" value="Transferase(Phosphotransferase) domain 1"/>
    <property type="match status" value="1"/>
</dbReference>
<dbReference type="PANTHER" id="PTHR11920:SF494">
    <property type="entry name" value="ATRIAL NATRIURETIC PEPTIDE RECEPTOR 2"/>
    <property type="match status" value="1"/>
</dbReference>
<dbReference type="InterPro" id="IPR001170">
    <property type="entry name" value="ANPR/GUC"/>
</dbReference>
<dbReference type="AlphaFoldDB" id="A0A0V0ZLA7"/>
<evidence type="ECO:0000256" key="4">
    <source>
        <dbReference type="ARBA" id="ARBA00022475"/>
    </source>
</evidence>
<dbReference type="Pfam" id="PF00211">
    <property type="entry name" value="Guanylate_cyc"/>
    <property type="match status" value="1"/>
</dbReference>
<protein>
    <recommendedName>
        <fullName evidence="3 16">Guanylate cyclase</fullName>
        <ecNumber evidence="3 16">4.6.1.2</ecNumber>
    </recommendedName>
</protein>
<dbReference type="FunFam" id="1.10.510.10:FF:000420">
    <property type="entry name" value="Guanylate cyclase"/>
    <property type="match status" value="1"/>
</dbReference>
<dbReference type="InterPro" id="IPR000719">
    <property type="entry name" value="Prot_kinase_dom"/>
</dbReference>
<dbReference type="CDD" id="cd14042">
    <property type="entry name" value="PK_GC-A_B"/>
    <property type="match status" value="1"/>
</dbReference>
<evidence type="ECO:0000313" key="20">
    <source>
        <dbReference type="EMBL" id="KRY13188.1"/>
    </source>
</evidence>
<proteinExistence type="inferred from homology"/>
<keyword evidence="21" id="KW-1185">Reference proteome</keyword>
<reference evidence="20 21" key="1">
    <citation type="submission" date="2015-01" db="EMBL/GenBank/DDBJ databases">
        <title>Evolution of Trichinella species and genotypes.</title>
        <authorList>
            <person name="Korhonen P.K."/>
            <person name="Edoardo P."/>
            <person name="Giuseppe L.R."/>
            <person name="Gasser R.B."/>
        </authorList>
    </citation>
    <scope>NUCLEOTIDE SEQUENCE [LARGE SCALE GENOMIC DNA]</scope>
    <source>
        <strain evidence="20">ISS2496</strain>
    </source>
</reference>
<dbReference type="Pfam" id="PF07714">
    <property type="entry name" value="PK_Tyr_Ser-Thr"/>
    <property type="match status" value="1"/>
</dbReference>
<keyword evidence="9" id="KW-0342">GTP-binding</keyword>
<evidence type="ECO:0000256" key="14">
    <source>
        <dbReference type="ARBA" id="ARBA00023293"/>
    </source>
</evidence>
<dbReference type="FunFam" id="3.30.70.1230:FF:000004">
    <property type="entry name" value="Guanylate cyclase"/>
    <property type="match status" value="1"/>
</dbReference>
<evidence type="ECO:0000256" key="5">
    <source>
        <dbReference type="ARBA" id="ARBA00022692"/>
    </source>
</evidence>
<evidence type="ECO:0000256" key="16">
    <source>
        <dbReference type="RuleBase" id="RU003431"/>
    </source>
</evidence>
<evidence type="ECO:0000256" key="9">
    <source>
        <dbReference type="ARBA" id="ARBA00023134"/>
    </source>
</evidence>
<dbReference type="OrthoDB" id="1890790at2759"/>
<keyword evidence="5 17" id="KW-0812">Transmembrane</keyword>
<dbReference type="GO" id="GO:0004672">
    <property type="term" value="F:protein kinase activity"/>
    <property type="evidence" value="ECO:0007669"/>
    <property type="project" value="InterPro"/>
</dbReference>
<comment type="similarity">
    <text evidence="15">Belongs to the adenylyl cyclase class-4/guanylyl cyclase family.</text>
</comment>
<accession>A0A0V0ZLA7</accession>
<dbReference type="GO" id="GO:0035556">
    <property type="term" value="P:intracellular signal transduction"/>
    <property type="evidence" value="ECO:0007669"/>
    <property type="project" value="InterPro"/>
</dbReference>
<evidence type="ECO:0000256" key="17">
    <source>
        <dbReference type="SAM" id="Phobius"/>
    </source>
</evidence>
<evidence type="ECO:0000256" key="2">
    <source>
        <dbReference type="ARBA" id="ARBA00004251"/>
    </source>
</evidence>
<dbReference type="PROSITE" id="PS50125">
    <property type="entry name" value="GUANYLATE_CYCLASE_2"/>
    <property type="match status" value="1"/>
</dbReference>
<dbReference type="Gene3D" id="3.40.50.2300">
    <property type="match status" value="3"/>
</dbReference>
<dbReference type="EC" id="4.6.1.2" evidence="3 16"/>
<sequence>MRGSVVRYRGIFPYGILPPLIRQIHWINLLKKREFVKISVENCTGVVKFSLGGVVLQTLRERRKEKKKIYPTIGFVTLLFGKLFHFRFYANYGTSRPAGRRGVENLNFPRTNGGREYRFDSESLYKRRALDATPRATSASGGSMKADEGVGPVALLVRVVLCWGLLICDCSRAAPAQHRIQMMVAMPYELGPPWQNPFLLSRSVAEPVIQLAIDDVSRKGFLNNIAIDLHFRNTNCSDTLGPYYAVEAYCAKQLDVVLGFASAYALAPVARLSGFWSQGVPVITTIAQVDSLDDRSVYKLLTRMNGSYRELGSTIIHLLQLLNYETVAFLFHSNLRRPAFGKSECFFQMVAINNQLLKASGWRQPPVIDFDEFFDSNYEDLLKRASMSANVILMCASVDTIENLMHAAARLGMTESGKYIFFSIHIHSDMQDDFSWQLSNVSQAEREQDLKTFASLKIVTLRRPPQSLYRRFEEDVKALAQKKFNYTQITGKPYKVTKFTSAFYDAIMLYAIALNETLSLGFSPRNGLEVTRRMWNRSFAGIGGNVTISKDGDRFSDYSVLDLNPQTGTFEEVAYYAGSQDKLYVVGQWYWAGGGPPPDRPICGFDNSKCPSKNLSPWAVILIVFSTLTVIFGVIALFVFRRYKLEAELRTMSWRIFWDELSGQKKQNKCRKRNDSRAFHWLYEQRNSLICEENYDDSFTSLTDSLCTVEGLELEKEKNAFTKIANYRGQIVAVKMLNIQRNRIELSRKLLIELKKMKDLSHEHVTRFVGACIDSPHYCIVTEYCPKGSLQDILENAGIKLDKMMIYSLMHDIIKGMVFIHSTDIRSHGKLKSTNCVVDSRFVLKITDFGLNHIHELETVKEDFLSNSFWRAKLWTAPELLRLDCPPMGGTQKGDVYSFAVILHEMLFRRGVFYTSDENSFARDIVENVRMGMQPPFRPTVLETSFDGVIISLMVRCWSENPDDRPDFRMIRKQVISLTREFETSNIVDNLLRRMEQYANNLESLVQERTADYLQEKQKAENLLYQLLPKSVASQLIKGEPVKAEAFDCVTIYFSDIVGFTSLCADSTPMEVVNLLNDLYTCFDSIIENYDVYKVETIGDAYMVVSGLPRKNGVAHAFEIARMALALLSAVRCFTIVHRPKEQLKLRIGIHSGPVCAGVVGLKMPRYCLFGDTVNTASRMESNGLPLKIHVSSATKTLLDSFNCFQLEYRGEVVMKGKGAQVTYWLLEPTENHVT</sequence>
<keyword evidence="7" id="KW-0547">Nucleotide-binding</keyword>
<feature type="domain" description="Protein kinase" evidence="18">
    <location>
        <begin position="684"/>
        <end position="983"/>
    </location>
</feature>
<dbReference type="InterPro" id="IPR050401">
    <property type="entry name" value="Cyclic_nucleotide_synthase"/>
</dbReference>
<dbReference type="PROSITE" id="PS00452">
    <property type="entry name" value="GUANYLATE_CYCLASE_1"/>
    <property type="match status" value="1"/>
</dbReference>
<name>A0A0V0ZLA7_9BILA</name>
<dbReference type="Pfam" id="PF01094">
    <property type="entry name" value="ANF_receptor"/>
    <property type="match status" value="1"/>
</dbReference>
<organism evidence="20 21">
    <name type="scientific">Trichinella patagoniensis</name>
    <dbReference type="NCBI Taxonomy" id="990121"/>
    <lineage>
        <taxon>Eukaryota</taxon>
        <taxon>Metazoa</taxon>
        <taxon>Ecdysozoa</taxon>
        <taxon>Nematoda</taxon>
        <taxon>Enoplea</taxon>
        <taxon>Dorylaimia</taxon>
        <taxon>Trichinellida</taxon>
        <taxon>Trichinellidae</taxon>
        <taxon>Trichinella</taxon>
    </lineage>
</organism>
<dbReference type="EMBL" id="JYDQ01000145">
    <property type="protein sequence ID" value="KRY13188.1"/>
    <property type="molecule type" value="Genomic_DNA"/>
</dbReference>
<evidence type="ECO:0000256" key="10">
    <source>
        <dbReference type="ARBA" id="ARBA00023136"/>
    </source>
</evidence>
<dbReference type="InterPro" id="IPR001828">
    <property type="entry name" value="ANF_lig-bd_rcpt"/>
</dbReference>
<feature type="domain" description="Guanylate cyclase" evidence="19">
    <location>
        <begin position="1051"/>
        <end position="1181"/>
    </location>
</feature>
<dbReference type="PRINTS" id="PR00255">
    <property type="entry name" value="NATPEPTIDER"/>
</dbReference>
<dbReference type="STRING" id="990121.A0A0V0ZLA7"/>
<evidence type="ECO:0000259" key="18">
    <source>
        <dbReference type="PROSITE" id="PS50011"/>
    </source>
</evidence>